<dbReference type="PROSITE" id="PS00086">
    <property type="entry name" value="CYTOCHROME_P450"/>
    <property type="match status" value="1"/>
</dbReference>
<accession>A7RVW5</accession>
<dbReference type="PhylomeDB" id="A7RVW5"/>
<dbReference type="SUPFAM" id="SSF48264">
    <property type="entry name" value="Cytochrome P450"/>
    <property type="match status" value="1"/>
</dbReference>
<sequence length="446" mass="51529">MPFLQRMRFSAAGRLRQMSRVLSRTICPRVLGTQASQVRVFRYSTKAYENHDAMDIRPFQEIPGPKGLPWIGSIHDYILKGGFSKLHLLRQSYFKRYGPIYKDHLMGTTTVNISDPEEITKVIRNEGKYPERPFHFDAIIKHREKTTQPQGVVYAEGQEWLRLRTAFGKKMLRPKDLAKHVVGFSDVANDAMQSIKGARDGKMEVEELELQLQKYTIESIGTLVYGFRVGIYDSPPRKESKEVLDAVRIFFPNLFKQVTSFDRILTRFYEPASYKAMCESHDNFMKHSDTFLRESIERSRGSKKEADDNEVVTFVEHLASEGLSMKEINLAAIDMFVAGVDTTIVQLSLYPNAFDDKLFKNPTEFKPERWFRDTGDKINPFSFKPFGMGKRSCLGKQVAEMEIFVFVCKLMQKFKLEYNNDEQISGVLKLIMAPDRPVNITFIERT</sequence>
<organism evidence="10 11">
    <name type="scientific">Nematostella vectensis</name>
    <name type="common">Starlet sea anemone</name>
    <dbReference type="NCBI Taxonomy" id="45351"/>
    <lineage>
        <taxon>Eukaryota</taxon>
        <taxon>Metazoa</taxon>
        <taxon>Cnidaria</taxon>
        <taxon>Anthozoa</taxon>
        <taxon>Hexacorallia</taxon>
        <taxon>Actiniaria</taxon>
        <taxon>Edwardsiidae</taxon>
        <taxon>Nematostella</taxon>
    </lineage>
</organism>
<evidence type="ECO:0000256" key="7">
    <source>
        <dbReference type="ARBA" id="ARBA00023033"/>
    </source>
</evidence>
<dbReference type="GO" id="GO:0020037">
    <property type="term" value="F:heme binding"/>
    <property type="evidence" value="ECO:0007669"/>
    <property type="project" value="InterPro"/>
</dbReference>
<protein>
    <recommendedName>
        <fullName evidence="12">Cytochrome P450</fullName>
    </recommendedName>
</protein>
<evidence type="ECO:0000256" key="2">
    <source>
        <dbReference type="ARBA" id="ARBA00010617"/>
    </source>
</evidence>
<evidence type="ECO:0000256" key="6">
    <source>
        <dbReference type="ARBA" id="ARBA00023004"/>
    </source>
</evidence>
<keyword evidence="3 8" id="KW-0349">Heme</keyword>
<dbReference type="AlphaFoldDB" id="A7RVW5"/>
<dbReference type="GO" id="GO:0016705">
    <property type="term" value="F:oxidoreductase activity, acting on paired donors, with incorporation or reduction of molecular oxygen"/>
    <property type="evidence" value="ECO:0007669"/>
    <property type="project" value="InterPro"/>
</dbReference>
<proteinExistence type="inferred from homology"/>
<dbReference type="InterPro" id="IPR017972">
    <property type="entry name" value="Cyt_P450_CS"/>
</dbReference>
<dbReference type="InterPro" id="IPR002401">
    <property type="entry name" value="Cyt_P450_E_grp-I"/>
</dbReference>
<keyword evidence="4 8" id="KW-0479">Metal-binding</keyword>
<dbReference type="InParanoid" id="A7RVW5"/>
<comment type="cofactor">
    <cofactor evidence="1 8">
        <name>heme</name>
        <dbReference type="ChEBI" id="CHEBI:30413"/>
    </cofactor>
</comment>
<keyword evidence="7 9" id="KW-0503">Monooxygenase</keyword>
<feature type="binding site" description="axial binding residue" evidence="8">
    <location>
        <position position="393"/>
    </location>
    <ligand>
        <name>heme</name>
        <dbReference type="ChEBI" id="CHEBI:30413"/>
    </ligand>
    <ligandPart>
        <name>Fe</name>
        <dbReference type="ChEBI" id="CHEBI:18248"/>
    </ligandPart>
</feature>
<evidence type="ECO:0000256" key="9">
    <source>
        <dbReference type="RuleBase" id="RU000461"/>
    </source>
</evidence>
<evidence type="ECO:0000256" key="5">
    <source>
        <dbReference type="ARBA" id="ARBA00023002"/>
    </source>
</evidence>
<evidence type="ECO:0000256" key="3">
    <source>
        <dbReference type="ARBA" id="ARBA00022617"/>
    </source>
</evidence>
<evidence type="ECO:0008006" key="12">
    <source>
        <dbReference type="Google" id="ProtNLM"/>
    </source>
</evidence>
<dbReference type="InterPro" id="IPR050479">
    <property type="entry name" value="CYP11_CYP27_families"/>
</dbReference>
<dbReference type="eggNOG" id="KOG0159">
    <property type="taxonomic scope" value="Eukaryota"/>
</dbReference>
<dbReference type="Proteomes" id="UP000001593">
    <property type="component" value="Unassembled WGS sequence"/>
</dbReference>
<dbReference type="Pfam" id="PF00067">
    <property type="entry name" value="p450"/>
    <property type="match status" value="1"/>
</dbReference>
<evidence type="ECO:0000256" key="1">
    <source>
        <dbReference type="ARBA" id="ARBA00001971"/>
    </source>
</evidence>
<keyword evidence="6 8" id="KW-0408">Iron</keyword>
<dbReference type="PANTHER" id="PTHR24279">
    <property type="entry name" value="CYTOCHROME P450"/>
    <property type="match status" value="1"/>
</dbReference>
<dbReference type="GO" id="GO:0005506">
    <property type="term" value="F:iron ion binding"/>
    <property type="evidence" value="ECO:0007669"/>
    <property type="project" value="InterPro"/>
</dbReference>
<dbReference type="STRING" id="45351.A7RVW5"/>
<evidence type="ECO:0000256" key="4">
    <source>
        <dbReference type="ARBA" id="ARBA00022723"/>
    </source>
</evidence>
<gene>
    <name evidence="10" type="ORF">NEMVEDRAFT_v1g202906</name>
</gene>
<dbReference type="InterPro" id="IPR001128">
    <property type="entry name" value="Cyt_P450"/>
</dbReference>
<dbReference type="HOGENOM" id="CLU_001570_28_2_1"/>
<keyword evidence="5 9" id="KW-0560">Oxidoreductase</keyword>
<reference evidence="10 11" key="1">
    <citation type="journal article" date="2007" name="Science">
        <title>Sea anemone genome reveals ancestral eumetazoan gene repertoire and genomic organization.</title>
        <authorList>
            <person name="Putnam N.H."/>
            <person name="Srivastava M."/>
            <person name="Hellsten U."/>
            <person name="Dirks B."/>
            <person name="Chapman J."/>
            <person name="Salamov A."/>
            <person name="Terry A."/>
            <person name="Shapiro H."/>
            <person name="Lindquist E."/>
            <person name="Kapitonov V.V."/>
            <person name="Jurka J."/>
            <person name="Genikhovich G."/>
            <person name="Grigoriev I.V."/>
            <person name="Lucas S.M."/>
            <person name="Steele R.E."/>
            <person name="Finnerty J.R."/>
            <person name="Technau U."/>
            <person name="Martindale M.Q."/>
            <person name="Rokhsar D.S."/>
        </authorList>
    </citation>
    <scope>NUCLEOTIDE SEQUENCE [LARGE SCALE GENOMIC DNA]</scope>
    <source>
        <strain evidence="11">CH2 X CH6</strain>
    </source>
</reference>
<dbReference type="EMBL" id="DS469544">
    <property type="protein sequence ID" value="EDO44461.1"/>
    <property type="molecule type" value="Genomic_DNA"/>
</dbReference>
<dbReference type="GO" id="GO:0004497">
    <property type="term" value="F:monooxygenase activity"/>
    <property type="evidence" value="ECO:0007669"/>
    <property type="project" value="UniProtKB-KW"/>
</dbReference>
<dbReference type="PANTHER" id="PTHR24279:SF120">
    <property type="entry name" value="CYTOCHROME P450"/>
    <property type="match status" value="1"/>
</dbReference>
<evidence type="ECO:0000313" key="11">
    <source>
        <dbReference type="Proteomes" id="UP000001593"/>
    </source>
</evidence>
<evidence type="ECO:0000313" key="10">
    <source>
        <dbReference type="EMBL" id="EDO44461.1"/>
    </source>
</evidence>
<dbReference type="Gene3D" id="1.10.630.10">
    <property type="entry name" value="Cytochrome P450"/>
    <property type="match status" value="2"/>
</dbReference>
<comment type="similarity">
    <text evidence="2 9">Belongs to the cytochrome P450 family.</text>
</comment>
<dbReference type="PRINTS" id="PR00463">
    <property type="entry name" value="EP450I"/>
</dbReference>
<dbReference type="InterPro" id="IPR036396">
    <property type="entry name" value="Cyt_P450_sf"/>
</dbReference>
<evidence type="ECO:0000256" key="8">
    <source>
        <dbReference type="PIRSR" id="PIRSR602401-1"/>
    </source>
</evidence>
<name>A7RVW5_NEMVE</name>
<keyword evidence="11" id="KW-1185">Reference proteome</keyword>